<dbReference type="PANTHER" id="PTHR47331">
    <property type="entry name" value="PHD-TYPE DOMAIN-CONTAINING PROTEIN"/>
    <property type="match status" value="1"/>
</dbReference>
<proteinExistence type="predicted"/>
<sequence>MIFGAASSPTSANFVKNLNAAVHKDMFPDVYHAIINNTYMDDHLDGAADVETLSNHLKNVIEVEPMIVDGQKVPTKREVLRLMMSLNDPLGFLAHLGLFVEWKSCLSLLHRVKSYSVPRCYHTNLRSAESVQLHIFCDASEETFASVAYLRMKFIFGVKTTMVVAKTKVRPLKPLSVTRLELQAAVMGVRLARCVKSQIGIKIDSLHFWSDSRIVLCWIRSDARRYKQFVANRIGEILEDSNVDDWRWVPTLDNVADEATRSNQECNLSNSSRWLEGPAFLTQPEDQWPNEITTELSTPTEEVKKNL</sequence>
<comment type="caution">
    <text evidence="1">The sequence shown here is derived from an EMBL/GenBank/DDBJ whole genome shotgun (WGS) entry which is preliminary data.</text>
</comment>
<dbReference type="Pfam" id="PF05380">
    <property type="entry name" value="Peptidase_A17"/>
    <property type="match status" value="1"/>
</dbReference>
<dbReference type="InterPro" id="IPR008042">
    <property type="entry name" value="Retrotrans_Pao"/>
</dbReference>
<dbReference type="AlphaFoldDB" id="A0A8J2LCX2"/>
<protein>
    <submittedName>
        <fullName evidence="1">Uncharacterized protein</fullName>
    </submittedName>
</protein>
<name>A0A8J2LCX2_9HEXA</name>
<evidence type="ECO:0000313" key="1">
    <source>
        <dbReference type="EMBL" id="CAG7832788.1"/>
    </source>
</evidence>
<dbReference type="EMBL" id="CAJVCH010566995">
    <property type="protein sequence ID" value="CAG7832788.1"/>
    <property type="molecule type" value="Genomic_DNA"/>
</dbReference>
<dbReference type="OrthoDB" id="8037279at2759"/>
<gene>
    <name evidence="1" type="ORF">AFUS01_LOCUS42456</name>
</gene>
<organism evidence="1 2">
    <name type="scientific">Allacma fusca</name>
    <dbReference type="NCBI Taxonomy" id="39272"/>
    <lineage>
        <taxon>Eukaryota</taxon>
        <taxon>Metazoa</taxon>
        <taxon>Ecdysozoa</taxon>
        <taxon>Arthropoda</taxon>
        <taxon>Hexapoda</taxon>
        <taxon>Collembola</taxon>
        <taxon>Symphypleona</taxon>
        <taxon>Sminthuridae</taxon>
        <taxon>Allacma</taxon>
    </lineage>
</organism>
<reference evidence="1" key="1">
    <citation type="submission" date="2021-06" db="EMBL/GenBank/DDBJ databases">
        <authorList>
            <person name="Hodson N. C."/>
            <person name="Mongue J. A."/>
            <person name="Jaron S. K."/>
        </authorList>
    </citation>
    <scope>NUCLEOTIDE SEQUENCE</scope>
</reference>
<evidence type="ECO:0000313" key="2">
    <source>
        <dbReference type="Proteomes" id="UP000708208"/>
    </source>
</evidence>
<keyword evidence="2" id="KW-1185">Reference proteome</keyword>
<accession>A0A8J2LCX2</accession>
<dbReference type="Proteomes" id="UP000708208">
    <property type="component" value="Unassembled WGS sequence"/>
</dbReference>